<name>A0ABT0JZW0_9ACTN</name>
<dbReference type="Pfam" id="PF00300">
    <property type="entry name" value="His_Phos_1"/>
    <property type="match status" value="1"/>
</dbReference>
<protein>
    <submittedName>
        <fullName evidence="1">Histidine phosphatase family protein</fullName>
    </submittedName>
</protein>
<organism evidence="1 2">
    <name type="scientific">Frankia umida</name>
    <dbReference type="NCBI Taxonomy" id="573489"/>
    <lineage>
        <taxon>Bacteria</taxon>
        <taxon>Bacillati</taxon>
        <taxon>Actinomycetota</taxon>
        <taxon>Actinomycetes</taxon>
        <taxon>Frankiales</taxon>
        <taxon>Frankiaceae</taxon>
        <taxon>Frankia</taxon>
    </lineage>
</organism>
<evidence type="ECO:0000313" key="2">
    <source>
        <dbReference type="Proteomes" id="UP001201873"/>
    </source>
</evidence>
<dbReference type="RefSeq" id="WP_248825375.1">
    <property type="nucleotide sequence ID" value="NZ_JALKFT010000014.1"/>
</dbReference>
<reference evidence="1 2" key="1">
    <citation type="submission" date="2022-04" db="EMBL/GenBank/DDBJ databases">
        <title>Genome diversity in the genus Frankia.</title>
        <authorList>
            <person name="Carlos-Shanley C."/>
            <person name="Hahn D."/>
        </authorList>
    </citation>
    <scope>NUCLEOTIDE SEQUENCE [LARGE SCALE GENOMIC DNA]</scope>
    <source>
        <strain evidence="1 2">Ag45/Mut15</strain>
    </source>
</reference>
<gene>
    <name evidence="1" type="ORF">MXD59_15095</name>
</gene>
<evidence type="ECO:0000313" key="1">
    <source>
        <dbReference type="EMBL" id="MCK9877084.1"/>
    </source>
</evidence>
<proteinExistence type="predicted"/>
<sequence>MTTRRTLRLALVSAAPTPALRAARFPDDEGLDADGLRRTAAAARTLAAGPLAAGALPGRARVLIDDSARARQTARVLGLSARAGETGVRVETALRDLDVGDWRGRELSEIPSADLLRWHEEPTMAPPGGESRQALVTRVSTWLDGLAGEAEHVIAVSHPAIVRAVLLTVLRCPPEVFWRIDVAPLTATLLHRRAPLPDDDADAADVHWTLTHACRPL</sequence>
<accession>A0ABT0JZW0</accession>
<dbReference type="InterPro" id="IPR013078">
    <property type="entry name" value="His_Pase_superF_clade-1"/>
</dbReference>
<dbReference type="EMBL" id="JALKFT010000014">
    <property type="protein sequence ID" value="MCK9877084.1"/>
    <property type="molecule type" value="Genomic_DNA"/>
</dbReference>
<dbReference type="Proteomes" id="UP001201873">
    <property type="component" value="Unassembled WGS sequence"/>
</dbReference>
<comment type="caution">
    <text evidence="1">The sequence shown here is derived from an EMBL/GenBank/DDBJ whole genome shotgun (WGS) entry which is preliminary data.</text>
</comment>
<dbReference type="Gene3D" id="3.40.50.1240">
    <property type="entry name" value="Phosphoglycerate mutase-like"/>
    <property type="match status" value="1"/>
</dbReference>
<keyword evidence="2" id="KW-1185">Reference proteome</keyword>
<dbReference type="SUPFAM" id="SSF53254">
    <property type="entry name" value="Phosphoglycerate mutase-like"/>
    <property type="match status" value="1"/>
</dbReference>
<dbReference type="InterPro" id="IPR029033">
    <property type="entry name" value="His_PPase_superfam"/>
</dbReference>